<organism evidence="1">
    <name type="scientific">marine metagenome</name>
    <dbReference type="NCBI Taxonomy" id="408172"/>
    <lineage>
        <taxon>unclassified sequences</taxon>
        <taxon>metagenomes</taxon>
        <taxon>ecological metagenomes</taxon>
    </lineage>
</organism>
<gene>
    <name evidence="1" type="ORF">METZ01_LOCUS498766</name>
</gene>
<dbReference type="AlphaFoldDB" id="A0A383DN41"/>
<feature type="non-terminal residue" evidence="1">
    <location>
        <position position="1"/>
    </location>
</feature>
<name>A0A383DN41_9ZZZZ</name>
<feature type="non-terminal residue" evidence="1">
    <location>
        <position position="22"/>
    </location>
</feature>
<sequence length="22" mass="2450">VPDRPNVLLICTDHWPGTLFGV</sequence>
<proteinExistence type="predicted"/>
<evidence type="ECO:0000313" key="1">
    <source>
        <dbReference type="EMBL" id="SVE45912.1"/>
    </source>
</evidence>
<reference evidence="1" key="1">
    <citation type="submission" date="2018-05" db="EMBL/GenBank/DDBJ databases">
        <authorList>
            <person name="Lanie J.A."/>
            <person name="Ng W.-L."/>
            <person name="Kazmierczak K.M."/>
            <person name="Andrzejewski T.M."/>
            <person name="Davidsen T.M."/>
            <person name="Wayne K.J."/>
            <person name="Tettelin H."/>
            <person name="Glass J.I."/>
            <person name="Rusch D."/>
            <person name="Podicherti R."/>
            <person name="Tsui H.-C.T."/>
            <person name="Winkler M.E."/>
        </authorList>
    </citation>
    <scope>NUCLEOTIDE SEQUENCE</scope>
</reference>
<protein>
    <submittedName>
        <fullName evidence="1">Uncharacterized protein</fullName>
    </submittedName>
</protein>
<accession>A0A383DN41</accession>
<dbReference type="EMBL" id="UINC01218752">
    <property type="protein sequence ID" value="SVE45912.1"/>
    <property type="molecule type" value="Genomic_DNA"/>
</dbReference>